<protein>
    <recommendedName>
        <fullName evidence="7">Protein-L-isoaspartate O-methyltransferase</fullName>
        <ecNumber evidence="7">2.1.1.77</ecNumber>
    </recommendedName>
    <alternativeName>
        <fullName evidence="7">L-isoaspartyl protein carboxyl methyltransferase</fullName>
    </alternativeName>
    <alternativeName>
        <fullName evidence="7">Protein L-isoaspartyl methyltransferase</fullName>
    </alternativeName>
    <alternativeName>
        <fullName evidence="7">Protein-beta-aspartate methyltransferase</fullName>
        <shortName evidence="7">PIMT</shortName>
    </alternativeName>
</protein>
<keyword evidence="6 7" id="KW-0949">S-adenosyl-L-methionine</keyword>
<evidence type="ECO:0000256" key="3">
    <source>
        <dbReference type="ARBA" id="ARBA00022490"/>
    </source>
</evidence>
<evidence type="ECO:0000256" key="4">
    <source>
        <dbReference type="ARBA" id="ARBA00022603"/>
    </source>
</evidence>
<evidence type="ECO:0000256" key="7">
    <source>
        <dbReference type="HAMAP-Rule" id="MF_00090"/>
    </source>
</evidence>
<gene>
    <name evidence="7" type="primary">pcm</name>
    <name evidence="8" type="ORF">ENU74_01475</name>
</gene>
<evidence type="ECO:0000256" key="6">
    <source>
        <dbReference type="ARBA" id="ARBA00022691"/>
    </source>
</evidence>
<dbReference type="NCBIfam" id="NF001453">
    <property type="entry name" value="PRK00312.1"/>
    <property type="match status" value="1"/>
</dbReference>
<accession>A0A7V4E2Q1</accession>
<keyword evidence="3 7" id="KW-0963">Cytoplasm</keyword>
<comment type="subcellular location">
    <subcellularLocation>
        <location evidence="1 7">Cytoplasm</location>
    </subcellularLocation>
</comment>
<dbReference type="PROSITE" id="PS01279">
    <property type="entry name" value="PCMT"/>
    <property type="match status" value="1"/>
</dbReference>
<comment type="catalytic activity">
    <reaction evidence="7">
        <text>[protein]-L-isoaspartate + S-adenosyl-L-methionine = [protein]-L-isoaspartate alpha-methyl ester + S-adenosyl-L-homocysteine</text>
        <dbReference type="Rhea" id="RHEA:12705"/>
        <dbReference type="Rhea" id="RHEA-COMP:12143"/>
        <dbReference type="Rhea" id="RHEA-COMP:12144"/>
        <dbReference type="ChEBI" id="CHEBI:57856"/>
        <dbReference type="ChEBI" id="CHEBI:59789"/>
        <dbReference type="ChEBI" id="CHEBI:90596"/>
        <dbReference type="ChEBI" id="CHEBI:90598"/>
        <dbReference type="EC" id="2.1.1.77"/>
    </reaction>
</comment>
<dbReference type="GO" id="GO:0030091">
    <property type="term" value="P:protein repair"/>
    <property type="evidence" value="ECO:0007669"/>
    <property type="project" value="UniProtKB-UniRule"/>
</dbReference>
<dbReference type="PANTHER" id="PTHR11579:SF0">
    <property type="entry name" value="PROTEIN-L-ISOASPARTATE(D-ASPARTATE) O-METHYLTRANSFERASE"/>
    <property type="match status" value="1"/>
</dbReference>
<dbReference type="Gene3D" id="3.40.50.150">
    <property type="entry name" value="Vaccinia Virus protein VP39"/>
    <property type="match status" value="1"/>
</dbReference>
<evidence type="ECO:0000256" key="5">
    <source>
        <dbReference type="ARBA" id="ARBA00022679"/>
    </source>
</evidence>
<dbReference type="FunFam" id="3.40.50.150:FF:000010">
    <property type="entry name" value="Protein-L-isoaspartate O-methyltransferase"/>
    <property type="match status" value="1"/>
</dbReference>
<comment type="caution">
    <text evidence="8">The sequence shown here is derived from an EMBL/GenBank/DDBJ whole genome shotgun (WGS) entry which is preliminary data.</text>
</comment>
<dbReference type="InterPro" id="IPR000682">
    <property type="entry name" value="PCMT"/>
</dbReference>
<proteinExistence type="inferred from homology"/>
<dbReference type="NCBIfam" id="TIGR00080">
    <property type="entry name" value="pimt"/>
    <property type="match status" value="1"/>
</dbReference>
<dbReference type="SUPFAM" id="SSF53335">
    <property type="entry name" value="S-adenosyl-L-methionine-dependent methyltransferases"/>
    <property type="match status" value="1"/>
</dbReference>
<organism evidence="8">
    <name type="scientific">candidate division WOR-3 bacterium</name>
    <dbReference type="NCBI Taxonomy" id="2052148"/>
    <lineage>
        <taxon>Bacteria</taxon>
        <taxon>Bacteria division WOR-3</taxon>
    </lineage>
</organism>
<dbReference type="GO" id="GO:0032259">
    <property type="term" value="P:methylation"/>
    <property type="evidence" value="ECO:0007669"/>
    <property type="project" value="UniProtKB-KW"/>
</dbReference>
<dbReference type="CDD" id="cd02440">
    <property type="entry name" value="AdoMet_MTases"/>
    <property type="match status" value="1"/>
</dbReference>
<name>A0A7V4E2Q1_UNCW3</name>
<comment type="similarity">
    <text evidence="2 7">Belongs to the methyltransferase superfamily. L-isoaspartyl/D-aspartyl protein methyltransferase family.</text>
</comment>
<dbReference type="GO" id="GO:0004719">
    <property type="term" value="F:protein-L-isoaspartate (D-aspartate) O-methyltransferase activity"/>
    <property type="evidence" value="ECO:0007669"/>
    <property type="project" value="UniProtKB-UniRule"/>
</dbReference>
<evidence type="ECO:0000313" key="8">
    <source>
        <dbReference type="EMBL" id="HGK63257.1"/>
    </source>
</evidence>
<feature type="active site" evidence="7">
    <location>
        <position position="86"/>
    </location>
</feature>
<evidence type="ECO:0000256" key="2">
    <source>
        <dbReference type="ARBA" id="ARBA00005369"/>
    </source>
</evidence>
<dbReference type="EMBL" id="DTDR01000046">
    <property type="protein sequence ID" value="HGK63257.1"/>
    <property type="molecule type" value="Genomic_DNA"/>
</dbReference>
<dbReference type="AlphaFoldDB" id="A0A7V4E2Q1"/>
<keyword evidence="5 7" id="KW-0808">Transferase</keyword>
<evidence type="ECO:0000256" key="1">
    <source>
        <dbReference type="ARBA" id="ARBA00004496"/>
    </source>
</evidence>
<sequence>MKKFLKYFFIFLFIFCPKMKKENSEEYYKILRERMVKEQIERRGIKDQRVLKAMREVKRHLFVPEAYRDESYNDYPLPIGEGQTISQPFIVALMTSLLEPKESDKVLEIGTGSGYQAAVLSLLVKEVYTIEIIEKLAKDAEKRLKELGYHNVKVKWGDGFEGWEEYAPFDKIIITCALPYIPKPLKEQLKEGGKICAPIERDGFQVLSVFTKKNNELIEKVCDYVRFVPMRGRIEIEEKEDK</sequence>
<dbReference type="Pfam" id="PF01135">
    <property type="entry name" value="PCMT"/>
    <property type="match status" value="1"/>
</dbReference>
<comment type="function">
    <text evidence="7">Catalyzes the methyl esterification of L-isoaspartyl residues in peptides and proteins that result from spontaneous decomposition of normal L-aspartyl and L-asparaginyl residues. It plays a role in the repair and/or degradation of damaged proteins.</text>
</comment>
<reference evidence="8" key="1">
    <citation type="journal article" date="2020" name="mSystems">
        <title>Genome- and Community-Level Interaction Insights into Carbon Utilization and Element Cycling Functions of Hydrothermarchaeota in Hydrothermal Sediment.</title>
        <authorList>
            <person name="Zhou Z."/>
            <person name="Liu Y."/>
            <person name="Xu W."/>
            <person name="Pan J."/>
            <person name="Luo Z.H."/>
            <person name="Li M."/>
        </authorList>
    </citation>
    <scope>NUCLEOTIDE SEQUENCE [LARGE SCALE GENOMIC DNA]</scope>
    <source>
        <strain evidence="8">SpSt-697</strain>
    </source>
</reference>
<dbReference type="PANTHER" id="PTHR11579">
    <property type="entry name" value="PROTEIN-L-ISOASPARTATE O-METHYLTRANSFERASE"/>
    <property type="match status" value="1"/>
</dbReference>
<dbReference type="HAMAP" id="MF_00090">
    <property type="entry name" value="PIMT"/>
    <property type="match status" value="1"/>
</dbReference>
<dbReference type="InterPro" id="IPR029063">
    <property type="entry name" value="SAM-dependent_MTases_sf"/>
</dbReference>
<dbReference type="GO" id="GO:0005737">
    <property type="term" value="C:cytoplasm"/>
    <property type="evidence" value="ECO:0007669"/>
    <property type="project" value="UniProtKB-SubCell"/>
</dbReference>
<dbReference type="EC" id="2.1.1.77" evidence="7"/>
<keyword evidence="4 7" id="KW-0489">Methyltransferase</keyword>